<dbReference type="SUPFAM" id="SSF46689">
    <property type="entry name" value="Homeodomain-like"/>
    <property type="match status" value="1"/>
</dbReference>
<dbReference type="Pfam" id="PF00440">
    <property type="entry name" value="TetR_N"/>
    <property type="match status" value="1"/>
</dbReference>
<organism evidence="6 7">
    <name type="scientific">Pantoea vagans</name>
    <dbReference type="NCBI Taxonomy" id="470934"/>
    <lineage>
        <taxon>Bacteria</taxon>
        <taxon>Pseudomonadati</taxon>
        <taxon>Pseudomonadota</taxon>
        <taxon>Gammaproteobacteria</taxon>
        <taxon>Enterobacterales</taxon>
        <taxon>Erwiniaceae</taxon>
        <taxon>Pantoea</taxon>
    </lineage>
</organism>
<evidence type="ECO:0000256" key="3">
    <source>
        <dbReference type="ARBA" id="ARBA00023163"/>
    </source>
</evidence>
<protein>
    <submittedName>
        <fullName evidence="6">TetR/AcrR family transcriptional regulator</fullName>
    </submittedName>
</protein>
<keyword evidence="6" id="KW-0614">Plasmid</keyword>
<sequence>MVLSMHDNRNKDRGRPRAFDTDAALDSAMLVFRQKGYHATSIGDLGHAMQLTTGSIYKAFTDKQTLFATVFARYLSQRNGSLAARLAQCENGREQLAALLNFYVDSVRDLEGERGCLVAVSAVELQTLDEELAGAVSAALMRNQQNLQQMIRLGQQDGSVNPALDCEATASLMLCIVLGMRVAGKVAATRPDSSIIPVALKLLD</sequence>
<dbReference type="EMBL" id="CP028350">
    <property type="protein sequence ID" value="AVV39380.1"/>
    <property type="molecule type" value="Genomic_DNA"/>
</dbReference>
<dbReference type="InterPro" id="IPR036271">
    <property type="entry name" value="Tet_transcr_reg_TetR-rel_C_sf"/>
</dbReference>
<dbReference type="PANTHER" id="PTHR47506:SF10">
    <property type="entry name" value="TRANSCRIPTIONAL REGULATORY PROTEIN"/>
    <property type="match status" value="1"/>
</dbReference>
<evidence type="ECO:0000256" key="4">
    <source>
        <dbReference type="PROSITE-ProRule" id="PRU00335"/>
    </source>
</evidence>
<dbReference type="Gene3D" id="1.10.10.60">
    <property type="entry name" value="Homeodomain-like"/>
    <property type="match status" value="1"/>
</dbReference>
<dbReference type="RefSeq" id="WP_033784896.1">
    <property type="nucleotide sequence ID" value="NZ_CP028350.1"/>
</dbReference>
<keyword evidence="2 4" id="KW-0238">DNA-binding</keyword>
<dbReference type="Pfam" id="PF16925">
    <property type="entry name" value="TetR_C_13"/>
    <property type="match status" value="1"/>
</dbReference>
<geneLocation type="plasmid" evidence="7">
    <name>ppv989-508</name>
</geneLocation>
<dbReference type="PROSITE" id="PS01081">
    <property type="entry name" value="HTH_TETR_1"/>
    <property type="match status" value="1"/>
</dbReference>
<evidence type="ECO:0000259" key="5">
    <source>
        <dbReference type="PROSITE" id="PS50977"/>
    </source>
</evidence>
<dbReference type="PANTHER" id="PTHR47506">
    <property type="entry name" value="TRANSCRIPTIONAL REGULATORY PROTEIN"/>
    <property type="match status" value="1"/>
</dbReference>
<name>A0AAN1TXB0_9GAMM</name>
<feature type="domain" description="HTH tetR-type" evidence="5">
    <location>
        <begin position="18"/>
        <end position="78"/>
    </location>
</feature>
<dbReference type="Gene3D" id="1.10.357.10">
    <property type="entry name" value="Tetracycline Repressor, domain 2"/>
    <property type="match status" value="1"/>
</dbReference>
<dbReference type="InterPro" id="IPR023772">
    <property type="entry name" value="DNA-bd_HTH_TetR-type_CS"/>
</dbReference>
<dbReference type="PROSITE" id="PS50977">
    <property type="entry name" value="HTH_TETR_2"/>
    <property type="match status" value="1"/>
</dbReference>
<reference evidence="6 7" key="1">
    <citation type="journal article" date="2018" name="Int J Genomics">
        <title>Comparative Genomics Analysis of Plasmid pPV989-94 from a Clinical Isolate of Pantoea vagans PV989.</title>
        <authorList>
            <person name="Xu L."/>
            <person name="Yin M."/>
            <person name="Zhu T."/>
            <person name="Lu J."/>
            <person name="Bao Q."/>
        </authorList>
    </citation>
    <scope>NUCLEOTIDE SEQUENCE [LARGE SCALE GENOMIC DNA]</scope>
    <source>
        <strain evidence="6 7">PV989</strain>
    </source>
</reference>
<evidence type="ECO:0000256" key="1">
    <source>
        <dbReference type="ARBA" id="ARBA00023015"/>
    </source>
</evidence>
<evidence type="ECO:0000256" key="2">
    <source>
        <dbReference type="ARBA" id="ARBA00023125"/>
    </source>
</evidence>
<gene>
    <name evidence="6" type="ORF">C9381_19265</name>
</gene>
<proteinExistence type="predicted"/>
<evidence type="ECO:0000313" key="6">
    <source>
        <dbReference type="EMBL" id="AVV39380.1"/>
    </source>
</evidence>
<dbReference type="InterPro" id="IPR001647">
    <property type="entry name" value="HTH_TetR"/>
</dbReference>
<dbReference type="InterPro" id="IPR011075">
    <property type="entry name" value="TetR_C"/>
</dbReference>
<keyword evidence="3" id="KW-0804">Transcription</keyword>
<accession>A0AAN1TXB0</accession>
<feature type="DNA-binding region" description="H-T-H motif" evidence="4">
    <location>
        <begin position="41"/>
        <end position="60"/>
    </location>
</feature>
<dbReference type="SUPFAM" id="SSF48498">
    <property type="entry name" value="Tetracyclin repressor-like, C-terminal domain"/>
    <property type="match status" value="1"/>
</dbReference>
<dbReference type="GO" id="GO:0003677">
    <property type="term" value="F:DNA binding"/>
    <property type="evidence" value="ECO:0007669"/>
    <property type="project" value="UniProtKB-UniRule"/>
</dbReference>
<dbReference type="Proteomes" id="UP000241538">
    <property type="component" value="Plasmid pPV989-508"/>
</dbReference>
<dbReference type="InterPro" id="IPR009057">
    <property type="entry name" value="Homeodomain-like_sf"/>
</dbReference>
<evidence type="ECO:0000313" key="7">
    <source>
        <dbReference type="Proteomes" id="UP000241538"/>
    </source>
</evidence>
<dbReference type="AlphaFoldDB" id="A0AAN1TXB0"/>
<keyword evidence="1" id="KW-0805">Transcription regulation</keyword>